<feature type="transmembrane region" description="Helical" evidence="6">
    <location>
        <begin position="394"/>
        <end position="418"/>
    </location>
</feature>
<evidence type="ECO:0000256" key="6">
    <source>
        <dbReference type="SAM" id="Phobius"/>
    </source>
</evidence>
<feature type="transmembrane region" description="Helical" evidence="6">
    <location>
        <begin position="303"/>
        <end position="326"/>
    </location>
</feature>
<feature type="transmembrane region" description="Helical" evidence="6">
    <location>
        <begin position="156"/>
        <end position="176"/>
    </location>
</feature>
<comment type="subcellular location">
    <subcellularLocation>
        <location evidence="1">Cell membrane</location>
        <topology evidence="1">Multi-pass membrane protein</topology>
    </subcellularLocation>
</comment>
<evidence type="ECO:0000256" key="5">
    <source>
        <dbReference type="ARBA" id="ARBA00023136"/>
    </source>
</evidence>
<evidence type="ECO:0000256" key="2">
    <source>
        <dbReference type="ARBA" id="ARBA00022475"/>
    </source>
</evidence>
<feature type="transmembrane region" description="Helical" evidence="6">
    <location>
        <begin position="370"/>
        <end position="388"/>
    </location>
</feature>
<keyword evidence="3 6" id="KW-0812">Transmembrane</keyword>
<feature type="transmembrane region" description="Helical" evidence="6">
    <location>
        <begin position="338"/>
        <end position="363"/>
    </location>
</feature>
<keyword evidence="8" id="KW-1185">Reference proteome</keyword>
<feature type="transmembrane region" description="Helical" evidence="6">
    <location>
        <begin position="129"/>
        <end position="149"/>
    </location>
</feature>
<protein>
    <submittedName>
        <fullName evidence="7">PST family polysaccharide transporter</fullName>
    </submittedName>
</protein>
<dbReference type="Proteomes" id="UP000292209">
    <property type="component" value="Unassembled WGS sequence"/>
</dbReference>
<evidence type="ECO:0000256" key="1">
    <source>
        <dbReference type="ARBA" id="ARBA00004651"/>
    </source>
</evidence>
<name>A0A4Q7P5G9_9BACT</name>
<dbReference type="InterPro" id="IPR002797">
    <property type="entry name" value="Polysacc_synth"/>
</dbReference>
<sequence length="438" mass="49117">MLDKILSFSYHNLIRNKSIQNFIFLGFIQASNILISLVSMPLLIESIGVDQFGLVNLSLSVILLFNILVGFGYNLSGPREVAINQKNTEKLSQAISQIISSKFVLACVATLSILVAAYGFNLFREYRTILIFSVFLLFSEATLPLWFFQGMEKMKLISVANVFSKLLYLMGIVLFIHEAEQAKWTNFILGGTALSVNLMILSYIHHAMKIRFILPKILNVFHSLKNNILLFLSNLVSHISINGGLIVLSFFANAETLGMFSLAERITMVLRMLPALVIQAIYPNASKLFESDKPSFFRFLKKAYLWALLLGLLLAVFTYLAAPFIVKALARETLEDSVSYLRILSFVPFLACLNIANVLGLLVKDKKRQIFNTSWLMCAFMLVVSISLTSQFGGIGLCYALLSTEVFIFALSTFLIYFKNKDLFHGFKNSLFGSGHSG</sequence>
<proteinExistence type="predicted"/>
<dbReference type="PANTHER" id="PTHR30250">
    <property type="entry name" value="PST FAMILY PREDICTED COLANIC ACID TRANSPORTER"/>
    <property type="match status" value="1"/>
</dbReference>
<gene>
    <name evidence="7" type="ORF">BC751_0710</name>
</gene>
<evidence type="ECO:0000256" key="3">
    <source>
        <dbReference type="ARBA" id="ARBA00022692"/>
    </source>
</evidence>
<dbReference type="Pfam" id="PF01943">
    <property type="entry name" value="Polysacc_synt"/>
    <property type="match status" value="1"/>
</dbReference>
<dbReference type="GO" id="GO:0005886">
    <property type="term" value="C:plasma membrane"/>
    <property type="evidence" value="ECO:0007669"/>
    <property type="project" value="UniProtKB-SubCell"/>
</dbReference>
<evidence type="ECO:0000313" key="7">
    <source>
        <dbReference type="EMBL" id="RZS95194.1"/>
    </source>
</evidence>
<comment type="caution">
    <text evidence="7">The sequence shown here is derived from an EMBL/GenBank/DDBJ whole genome shotgun (WGS) entry which is preliminary data.</text>
</comment>
<dbReference type="PANTHER" id="PTHR30250:SF11">
    <property type="entry name" value="O-ANTIGEN TRANSPORTER-RELATED"/>
    <property type="match status" value="1"/>
</dbReference>
<dbReference type="InterPro" id="IPR050833">
    <property type="entry name" value="Poly_Biosynth_Transport"/>
</dbReference>
<dbReference type="AlphaFoldDB" id="A0A4Q7P5G9"/>
<reference evidence="7 8" key="1">
    <citation type="submission" date="2019-02" db="EMBL/GenBank/DDBJ databases">
        <title>Genomic Encyclopedia of Archaeal and Bacterial Type Strains, Phase II (KMG-II): from individual species to whole genera.</title>
        <authorList>
            <person name="Goeker M."/>
        </authorList>
    </citation>
    <scope>NUCLEOTIDE SEQUENCE [LARGE SCALE GENOMIC DNA]</scope>
    <source>
        <strain evidence="7 8">DSM 21411</strain>
    </source>
</reference>
<dbReference type="OrthoDB" id="9815702at2"/>
<feature type="transmembrane region" description="Helical" evidence="6">
    <location>
        <begin position="228"/>
        <end position="251"/>
    </location>
</feature>
<feature type="transmembrane region" description="Helical" evidence="6">
    <location>
        <begin position="21"/>
        <end position="44"/>
    </location>
</feature>
<dbReference type="EMBL" id="SGXG01000001">
    <property type="protein sequence ID" value="RZS95194.1"/>
    <property type="molecule type" value="Genomic_DNA"/>
</dbReference>
<feature type="transmembrane region" description="Helical" evidence="6">
    <location>
        <begin position="188"/>
        <end position="207"/>
    </location>
</feature>
<feature type="transmembrane region" description="Helical" evidence="6">
    <location>
        <begin position="257"/>
        <end position="282"/>
    </location>
</feature>
<evidence type="ECO:0000256" key="4">
    <source>
        <dbReference type="ARBA" id="ARBA00022989"/>
    </source>
</evidence>
<keyword evidence="2" id="KW-1003">Cell membrane</keyword>
<dbReference type="RefSeq" id="WP_130274338.1">
    <property type="nucleotide sequence ID" value="NZ_SGXG01000001.1"/>
</dbReference>
<feature type="transmembrane region" description="Helical" evidence="6">
    <location>
        <begin position="103"/>
        <end position="123"/>
    </location>
</feature>
<feature type="transmembrane region" description="Helical" evidence="6">
    <location>
        <begin position="56"/>
        <end position="76"/>
    </location>
</feature>
<organism evidence="7 8">
    <name type="scientific">Cecembia calidifontis</name>
    <dbReference type="NCBI Taxonomy" id="1187080"/>
    <lineage>
        <taxon>Bacteria</taxon>
        <taxon>Pseudomonadati</taxon>
        <taxon>Bacteroidota</taxon>
        <taxon>Cytophagia</taxon>
        <taxon>Cytophagales</taxon>
        <taxon>Cyclobacteriaceae</taxon>
        <taxon>Cecembia</taxon>
    </lineage>
</organism>
<evidence type="ECO:0000313" key="8">
    <source>
        <dbReference type="Proteomes" id="UP000292209"/>
    </source>
</evidence>
<keyword evidence="4 6" id="KW-1133">Transmembrane helix</keyword>
<accession>A0A4Q7P5G9</accession>
<keyword evidence="5 6" id="KW-0472">Membrane</keyword>